<protein>
    <submittedName>
        <fullName evidence="1">Uncharacterized protein</fullName>
    </submittedName>
</protein>
<sequence length="119" mass="13465">MGSFNWSEGKGYSDLFPAADVSYQAEKIPQLSQTTIDFLWNINWGCLTGTRQQFSSKTQISDFVSVVRKPYRSTSRWFILRHTLVGPRSVSRAVVNHSLPILDESTVEPDSLLVWPKAS</sequence>
<dbReference type="Proteomes" id="UP000762676">
    <property type="component" value="Unassembled WGS sequence"/>
</dbReference>
<reference evidence="1 2" key="1">
    <citation type="journal article" date="2021" name="Elife">
        <title>Chloroplast acquisition without the gene transfer in kleptoplastic sea slugs, Plakobranchus ocellatus.</title>
        <authorList>
            <person name="Maeda T."/>
            <person name="Takahashi S."/>
            <person name="Yoshida T."/>
            <person name="Shimamura S."/>
            <person name="Takaki Y."/>
            <person name="Nagai Y."/>
            <person name="Toyoda A."/>
            <person name="Suzuki Y."/>
            <person name="Arimoto A."/>
            <person name="Ishii H."/>
            <person name="Satoh N."/>
            <person name="Nishiyama T."/>
            <person name="Hasebe M."/>
            <person name="Maruyama T."/>
            <person name="Minagawa J."/>
            <person name="Obokata J."/>
            <person name="Shigenobu S."/>
        </authorList>
    </citation>
    <scope>NUCLEOTIDE SEQUENCE [LARGE SCALE GENOMIC DNA]</scope>
</reference>
<dbReference type="AlphaFoldDB" id="A0AAV4JLD2"/>
<evidence type="ECO:0000313" key="2">
    <source>
        <dbReference type="Proteomes" id="UP000762676"/>
    </source>
</evidence>
<keyword evidence="2" id="KW-1185">Reference proteome</keyword>
<gene>
    <name evidence="1" type="ORF">ElyMa_005106400</name>
</gene>
<evidence type="ECO:0000313" key="1">
    <source>
        <dbReference type="EMBL" id="GFS22357.1"/>
    </source>
</evidence>
<organism evidence="1 2">
    <name type="scientific">Elysia marginata</name>
    <dbReference type="NCBI Taxonomy" id="1093978"/>
    <lineage>
        <taxon>Eukaryota</taxon>
        <taxon>Metazoa</taxon>
        <taxon>Spiralia</taxon>
        <taxon>Lophotrochozoa</taxon>
        <taxon>Mollusca</taxon>
        <taxon>Gastropoda</taxon>
        <taxon>Heterobranchia</taxon>
        <taxon>Euthyneura</taxon>
        <taxon>Panpulmonata</taxon>
        <taxon>Sacoglossa</taxon>
        <taxon>Placobranchoidea</taxon>
        <taxon>Plakobranchidae</taxon>
        <taxon>Elysia</taxon>
    </lineage>
</organism>
<name>A0AAV4JLD2_9GAST</name>
<accession>A0AAV4JLD2</accession>
<comment type="caution">
    <text evidence="1">The sequence shown here is derived from an EMBL/GenBank/DDBJ whole genome shotgun (WGS) entry which is preliminary data.</text>
</comment>
<dbReference type="EMBL" id="BMAT01010212">
    <property type="protein sequence ID" value="GFS22357.1"/>
    <property type="molecule type" value="Genomic_DNA"/>
</dbReference>
<proteinExistence type="predicted"/>